<evidence type="ECO:0000313" key="1">
    <source>
        <dbReference type="EMBL" id="HHS01160.1"/>
    </source>
</evidence>
<name>A0A7C5Z7J6_9FIRM</name>
<reference evidence="1" key="1">
    <citation type="journal article" date="2020" name="mSystems">
        <title>Genome- and Community-Level Interaction Insights into Carbon Utilization and Element Cycling Functions of Hydrothermarchaeota in Hydrothermal Sediment.</title>
        <authorList>
            <person name="Zhou Z."/>
            <person name="Liu Y."/>
            <person name="Xu W."/>
            <person name="Pan J."/>
            <person name="Luo Z.H."/>
            <person name="Li M."/>
        </authorList>
    </citation>
    <scope>NUCLEOTIDE SEQUENCE [LARGE SCALE GENOMIC DNA]</scope>
    <source>
        <strain evidence="1">SpSt-102</strain>
    </source>
</reference>
<sequence>MANNNQIITIDKIPVFRMDGGELYRLARYHYRLGLNSLSPFIGQPEEGEQLSAEALALASDPDLKRIANVLAAPELRVSFCVGGMGRPPESFRLYSRRDGEKTAVVYVGSSNNLVETIYFEDLNACCSYLATLYVAHVAKPSPNLIKPEVSLEVMLIILAFIDCYRRAYLNEMLSGNAKSVEAIYEEEFLTVFAHELKSPDIRWLLPAFLRLVPDSGKTTLFFSGQHMEMVRALGFYTRAVEGESNKAIYLFGPTLKYLGMEFSIFWNTAIGFEVSVLERLSGKVESVGRYFLAPTDEANHFISIERRGDNYICTHQSLNFNGTVMELERLLQEHLREV</sequence>
<gene>
    <name evidence="1" type="ORF">ENL71_01230</name>
</gene>
<proteinExistence type="predicted"/>
<protein>
    <submittedName>
        <fullName evidence="1">Uncharacterized protein</fullName>
    </submittedName>
</protein>
<dbReference type="EMBL" id="DRUZ01000016">
    <property type="protein sequence ID" value="HHS01160.1"/>
    <property type="molecule type" value="Genomic_DNA"/>
</dbReference>
<accession>A0A7C5Z7J6</accession>
<organism evidence="1">
    <name type="scientific">Caldicellulosiruptor owensensis</name>
    <dbReference type="NCBI Taxonomy" id="55205"/>
    <lineage>
        <taxon>Bacteria</taxon>
        <taxon>Bacillati</taxon>
        <taxon>Bacillota</taxon>
        <taxon>Bacillota incertae sedis</taxon>
        <taxon>Caldicellulosiruptorales</taxon>
        <taxon>Caldicellulosiruptoraceae</taxon>
        <taxon>Caldicellulosiruptor</taxon>
    </lineage>
</organism>
<comment type="caution">
    <text evidence="1">The sequence shown here is derived from an EMBL/GenBank/DDBJ whole genome shotgun (WGS) entry which is preliminary data.</text>
</comment>
<dbReference type="AlphaFoldDB" id="A0A7C5Z7J6"/>